<dbReference type="PANTHER" id="PTHR30472:SF25">
    <property type="entry name" value="ABC TRANSPORTER PERMEASE PROTEIN MJ0876-RELATED"/>
    <property type="match status" value="1"/>
</dbReference>
<evidence type="ECO:0000256" key="6">
    <source>
        <dbReference type="ARBA" id="ARBA00022989"/>
    </source>
</evidence>
<sequence length="356" mass="36899">MTRLRSRRPAPSRARAAALTATVLAVALVVLVVVSGVLGQLLVPPSEVLGSILHRLGIDWLPAPSTPFGDEALWNVRFPRLAMAVVVGASLAVAGAIMQGIFGNPLAEPGTVGVSSGAAVGASLSIMFSWTFLGSWTTPVLAFACGLATTAGVYVMARRAGRTEVVTLILTGVAVNAVTGAAISFIVFAASSAARDQIVFWQMGSLAGSRWAQVAVVGPLCLAGIVCAQFISRKLDLLSLGERAARHVGVDVERLRVQGMLLVALLVSAAVAFCGIIAFVGLVVPHLLRLVMGPGHRALLPISALGGAVLMTAADLCARTLIEFADLPIGMLTSCVGGPFFFWLLRRSRGRSGGWA</sequence>
<feature type="transmembrane region" description="Helical" evidence="8">
    <location>
        <begin position="324"/>
        <end position="345"/>
    </location>
</feature>
<evidence type="ECO:0000256" key="1">
    <source>
        <dbReference type="ARBA" id="ARBA00004651"/>
    </source>
</evidence>
<dbReference type="AlphaFoldDB" id="A0A929MZL9"/>
<dbReference type="PANTHER" id="PTHR30472">
    <property type="entry name" value="FERRIC ENTEROBACTIN TRANSPORT SYSTEM PERMEASE PROTEIN"/>
    <property type="match status" value="1"/>
</dbReference>
<evidence type="ECO:0000256" key="7">
    <source>
        <dbReference type="ARBA" id="ARBA00023136"/>
    </source>
</evidence>
<organism evidence="9 10">
    <name type="scientific">Schaalia georgiae</name>
    <dbReference type="NCBI Taxonomy" id="52768"/>
    <lineage>
        <taxon>Bacteria</taxon>
        <taxon>Bacillati</taxon>
        <taxon>Actinomycetota</taxon>
        <taxon>Actinomycetes</taxon>
        <taxon>Actinomycetales</taxon>
        <taxon>Actinomycetaceae</taxon>
        <taxon>Schaalia</taxon>
    </lineage>
</organism>
<evidence type="ECO:0000313" key="10">
    <source>
        <dbReference type="Proteomes" id="UP000718630"/>
    </source>
</evidence>
<dbReference type="InterPro" id="IPR037294">
    <property type="entry name" value="ABC_BtuC-like"/>
</dbReference>
<proteinExistence type="inferred from homology"/>
<feature type="transmembrane region" description="Helical" evidence="8">
    <location>
        <begin position="169"/>
        <end position="191"/>
    </location>
</feature>
<comment type="caution">
    <text evidence="9">The sequence shown here is derived from an EMBL/GenBank/DDBJ whole genome shotgun (WGS) entry which is preliminary data.</text>
</comment>
<feature type="transmembrane region" description="Helical" evidence="8">
    <location>
        <begin position="211"/>
        <end position="231"/>
    </location>
</feature>
<comment type="similarity">
    <text evidence="2">Belongs to the binding-protein-dependent transport system permease family. FecCD subfamily.</text>
</comment>
<accession>A0A929MZL9</accession>
<feature type="transmembrane region" description="Helical" evidence="8">
    <location>
        <begin position="114"/>
        <end position="133"/>
    </location>
</feature>
<evidence type="ECO:0000256" key="2">
    <source>
        <dbReference type="ARBA" id="ARBA00007935"/>
    </source>
</evidence>
<keyword evidence="5 8" id="KW-0812">Transmembrane</keyword>
<dbReference type="CDD" id="cd06550">
    <property type="entry name" value="TM_ABC_iron-siderophores_like"/>
    <property type="match status" value="1"/>
</dbReference>
<evidence type="ECO:0000313" key="9">
    <source>
        <dbReference type="EMBL" id="MBF0939503.1"/>
    </source>
</evidence>
<keyword evidence="3" id="KW-0813">Transport</keyword>
<dbReference type="Gene3D" id="1.10.3470.10">
    <property type="entry name" value="ABC transporter involved in vitamin B12 uptake, BtuC"/>
    <property type="match status" value="1"/>
</dbReference>
<evidence type="ECO:0000256" key="3">
    <source>
        <dbReference type="ARBA" id="ARBA00022448"/>
    </source>
</evidence>
<dbReference type="EMBL" id="JABZFZ010000036">
    <property type="protein sequence ID" value="MBF0939503.1"/>
    <property type="molecule type" value="Genomic_DNA"/>
</dbReference>
<feature type="transmembrane region" description="Helical" evidence="8">
    <location>
        <begin position="81"/>
        <end position="102"/>
    </location>
</feature>
<keyword evidence="7 8" id="KW-0472">Membrane</keyword>
<reference evidence="9" key="1">
    <citation type="submission" date="2020-04" db="EMBL/GenBank/DDBJ databases">
        <title>Deep metagenomics examines the oral microbiome during advanced dental caries in children, revealing novel taxa and co-occurrences with host molecules.</title>
        <authorList>
            <person name="Baker J.L."/>
            <person name="Morton J.T."/>
            <person name="Dinis M."/>
            <person name="Alvarez R."/>
            <person name="Tran N.C."/>
            <person name="Knight R."/>
            <person name="Edlund A."/>
        </authorList>
    </citation>
    <scope>NUCLEOTIDE SEQUENCE</scope>
    <source>
        <strain evidence="9">JCVI_32_bin.64</strain>
    </source>
</reference>
<evidence type="ECO:0000256" key="8">
    <source>
        <dbReference type="SAM" id="Phobius"/>
    </source>
</evidence>
<protein>
    <submittedName>
        <fullName evidence="9">Iron ABC transporter permease</fullName>
    </submittedName>
</protein>
<evidence type="ECO:0000256" key="4">
    <source>
        <dbReference type="ARBA" id="ARBA00022475"/>
    </source>
</evidence>
<dbReference type="GO" id="GO:0005886">
    <property type="term" value="C:plasma membrane"/>
    <property type="evidence" value="ECO:0007669"/>
    <property type="project" value="UniProtKB-SubCell"/>
</dbReference>
<feature type="transmembrane region" description="Helical" evidence="8">
    <location>
        <begin position="261"/>
        <end position="286"/>
    </location>
</feature>
<feature type="transmembrane region" description="Helical" evidence="8">
    <location>
        <begin position="139"/>
        <end position="157"/>
    </location>
</feature>
<gene>
    <name evidence="9" type="ORF">HXK03_01310</name>
</gene>
<dbReference type="InterPro" id="IPR000522">
    <property type="entry name" value="ABC_transptr_permease_BtuC"/>
</dbReference>
<dbReference type="GO" id="GO:0033214">
    <property type="term" value="P:siderophore-iron import into cell"/>
    <property type="evidence" value="ECO:0007669"/>
    <property type="project" value="TreeGrafter"/>
</dbReference>
<dbReference type="GO" id="GO:0022857">
    <property type="term" value="F:transmembrane transporter activity"/>
    <property type="evidence" value="ECO:0007669"/>
    <property type="project" value="InterPro"/>
</dbReference>
<dbReference type="Proteomes" id="UP000718630">
    <property type="component" value="Unassembled WGS sequence"/>
</dbReference>
<keyword evidence="4" id="KW-1003">Cell membrane</keyword>
<dbReference type="Pfam" id="PF01032">
    <property type="entry name" value="FecCD"/>
    <property type="match status" value="1"/>
</dbReference>
<comment type="subcellular location">
    <subcellularLocation>
        <location evidence="1">Cell membrane</location>
        <topology evidence="1">Multi-pass membrane protein</topology>
    </subcellularLocation>
</comment>
<name>A0A929MZL9_9ACTO</name>
<evidence type="ECO:0000256" key="5">
    <source>
        <dbReference type="ARBA" id="ARBA00022692"/>
    </source>
</evidence>
<keyword evidence="6 8" id="KW-1133">Transmembrane helix</keyword>
<dbReference type="FunFam" id="1.10.3470.10:FF:000001">
    <property type="entry name" value="Vitamin B12 ABC transporter permease BtuC"/>
    <property type="match status" value="1"/>
</dbReference>
<dbReference type="SUPFAM" id="SSF81345">
    <property type="entry name" value="ABC transporter involved in vitamin B12 uptake, BtuC"/>
    <property type="match status" value="1"/>
</dbReference>